<evidence type="ECO:0000313" key="2">
    <source>
        <dbReference type="Proteomes" id="UP000625316"/>
    </source>
</evidence>
<sequence length="102" mass="11842">MAEPKPTTAMKDQQHPLWRKDRAVMDSILAGDPTDLNLAELARLKIRYQGFPGAWDIQKDLDKVLQRWQLTEESLFAKTRAIHHRGTPVYTVRGNKNEEDWS</sequence>
<dbReference type="RefSeq" id="WP_264324332.1">
    <property type="nucleotide sequence ID" value="NZ_JADEXQ010000017.1"/>
</dbReference>
<protein>
    <submittedName>
        <fullName evidence="1">DUF3288 family protein</fullName>
    </submittedName>
</protein>
<dbReference type="InterPro" id="IPR021705">
    <property type="entry name" value="DUF3288"/>
</dbReference>
<name>A0A928VKP9_9CYAN</name>
<accession>A0A928VKP9</accession>
<organism evidence="1 2">
    <name type="scientific">Romeriopsis navalis LEGE 11480</name>
    <dbReference type="NCBI Taxonomy" id="2777977"/>
    <lineage>
        <taxon>Bacteria</taxon>
        <taxon>Bacillati</taxon>
        <taxon>Cyanobacteriota</taxon>
        <taxon>Cyanophyceae</taxon>
        <taxon>Leptolyngbyales</taxon>
        <taxon>Leptolyngbyaceae</taxon>
        <taxon>Romeriopsis</taxon>
        <taxon>Romeriopsis navalis</taxon>
    </lineage>
</organism>
<reference evidence="1" key="1">
    <citation type="submission" date="2020-10" db="EMBL/GenBank/DDBJ databases">
        <authorList>
            <person name="Castelo-Branco R."/>
            <person name="Eusebio N."/>
            <person name="Adriana R."/>
            <person name="Vieira A."/>
            <person name="Brugerolle De Fraissinette N."/>
            <person name="Rezende De Castro R."/>
            <person name="Schneider M.P."/>
            <person name="Vasconcelos V."/>
            <person name="Leao P.N."/>
        </authorList>
    </citation>
    <scope>NUCLEOTIDE SEQUENCE</scope>
    <source>
        <strain evidence="1">LEGE 11480</strain>
    </source>
</reference>
<comment type="caution">
    <text evidence="1">The sequence shown here is derived from an EMBL/GenBank/DDBJ whole genome shotgun (WGS) entry which is preliminary data.</text>
</comment>
<dbReference type="EMBL" id="JADEXQ010000017">
    <property type="protein sequence ID" value="MBE9029513.1"/>
    <property type="molecule type" value="Genomic_DNA"/>
</dbReference>
<dbReference type="AlphaFoldDB" id="A0A928VKP9"/>
<keyword evidence="2" id="KW-1185">Reference proteome</keyword>
<gene>
    <name evidence="1" type="ORF">IQ266_07020</name>
</gene>
<evidence type="ECO:0000313" key="1">
    <source>
        <dbReference type="EMBL" id="MBE9029513.1"/>
    </source>
</evidence>
<dbReference type="Pfam" id="PF11691">
    <property type="entry name" value="DUF3288"/>
    <property type="match status" value="1"/>
</dbReference>
<proteinExistence type="predicted"/>
<dbReference type="Proteomes" id="UP000625316">
    <property type="component" value="Unassembled WGS sequence"/>
</dbReference>